<protein>
    <submittedName>
        <fullName evidence="2">Uncharacterized protein</fullName>
    </submittedName>
</protein>
<evidence type="ECO:0000313" key="3">
    <source>
        <dbReference type="Proteomes" id="UP000676194"/>
    </source>
</evidence>
<keyword evidence="1" id="KW-1133">Transmembrane helix</keyword>
<dbReference type="Proteomes" id="UP000676194">
    <property type="component" value="Chromosome"/>
</dbReference>
<evidence type="ECO:0000313" key="2">
    <source>
        <dbReference type="EMBL" id="QVL31632.1"/>
    </source>
</evidence>
<dbReference type="EMBL" id="CP074694">
    <property type="protein sequence ID" value="QVL31632.1"/>
    <property type="molecule type" value="Genomic_DNA"/>
</dbReference>
<name>A0A8E6B4A2_9BACT</name>
<keyword evidence="1" id="KW-0812">Transmembrane</keyword>
<gene>
    <name evidence="2" type="ORF">KIH39_22740</name>
</gene>
<keyword evidence="3" id="KW-1185">Reference proteome</keyword>
<feature type="transmembrane region" description="Helical" evidence="1">
    <location>
        <begin position="57"/>
        <end position="75"/>
    </location>
</feature>
<proteinExistence type="predicted"/>
<sequence>MKSPKPTYDELPLPYRLAVQTILEVPIPDIDLDKYIPLGQPNVSVNSSRPLTGIRKITWSITAALALIVTAFVFWPTDAWSQVLDKMQKQAWVRLTLSDPKKDAQVEIWMSPKKRIAAGKFPKFTAFLEFGLNKELRYDVKTKTVIISDADSHEEESFTAFKSILQSIGEKNEVRNSGPDEMKVVRTSRDEKRSGDNRWTEYAFDFEDDRHSPPQFRQIFHVPSGSQLPSKMVEEWKFQEKPYSRTYAIDYPESGPENLYAMNVPKDAQVIDTTSGKELKKLLDDYAKKQRQSFDHYKATILTSIQQDDWKTLGLVHRSRHDDQGHSGEEVDLTQIQRLQMMLGANGPNPDAVKQLLDEVRKLPKEANPLAFKLIESLPDSAGRMLWWKAEVDKMETTRYLNKDTISPSYCPDRIIYPGLGLPNQGVRATLNPKPSIGPSEAAMITVQDVKTGKNVRRYWLAPDRDYMCVRSEIMPEKTSNWIETTIIDAAEQSPKGLWYATQIRCGRVEHSGDDLSVNSSLAPVTQSTHRFLVEFLK</sequence>
<accession>A0A8E6B4A2</accession>
<evidence type="ECO:0000256" key="1">
    <source>
        <dbReference type="SAM" id="Phobius"/>
    </source>
</evidence>
<dbReference type="KEGG" id="tsph:KIH39_22740"/>
<dbReference type="RefSeq" id="WP_213495720.1">
    <property type="nucleotide sequence ID" value="NZ_CP074694.1"/>
</dbReference>
<organism evidence="2 3">
    <name type="scientific">Telmatocola sphagniphila</name>
    <dbReference type="NCBI Taxonomy" id="1123043"/>
    <lineage>
        <taxon>Bacteria</taxon>
        <taxon>Pseudomonadati</taxon>
        <taxon>Planctomycetota</taxon>
        <taxon>Planctomycetia</taxon>
        <taxon>Gemmatales</taxon>
        <taxon>Gemmataceae</taxon>
    </lineage>
</organism>
<reference evidence="2" key="1">
    <citation type="submission" date="2021-05" db="EMBL/GenBank/DDBJ databases">
        <title>Complete genome sequence of the cellulolytic planctomycete Telmatocola sphagniphila SP2T and characterization of the first cellulase from planctomycetes.</title>
        <authorList>
            <person name="Rakitin A.L."/>
            <person name="Beletsky A.V."/>
            <person name="Naumoff D.G."/>
            <person name="Kulichevskaya I.S."/>
            <person name="Mardanov A.V."/>
            <person name="Ravin N.V."/>
            <person name="Dedysh S.N."/>
        </authorList>
    </citation>
    <scope>NUCLEOTIDE SEQUENCE</scope>
    <source>
        <strain evidence="2">SP2T</strain>
    </source>
</reference>
<keyword evidence="1" id="KW-0472">Membrane</keyword>
<dbReference type="AlphaFoldDB" id="A0A8E6B4A2"/>